<evidence type="ECO:0000313" key="10">
    <source>
        <dbReference type="EMBL" id="RDU37732.1"/>
    </source>
</evidence>
<dbReference type="Pfam" id="PF02518">
    <property type="entry name" value="HATPase_c"/>
    <property type="match status" value="1"/>
</dbReference>
<dbReference type="Gene3D" id="3.30.565.10">
    <property type="entry name" value="Histidine kinase-like ATPase, C-terminal domain"/>
    <property type="match status" value="1"/>
</dbReference>
<evidence type="ECO:0000256" key="5">
    <source>
        <dbReference type="ARBA" id="ARBA00022777"/>
    </source>
</evidence>
<evidence type="ECO:0000256" key="3">
    <source>
        <dbReference type="ARBA" id="ARBA00022679"/>
    </source>
</evidence>
<keyword evidence="11" id="KW-1185">Reference proteome</keyword>
<evidence type="ECO:0000256" key="4">
    <source>
        <dbReference type="ARBA" id="ARBA00022741"/>
    </source>
</evidence>
<dbReference type="PROSITE" id="PS50109">
    <property type="entry name" value="HIS_KIN"/>
    <property type="match status" value="1"/>
</dbReference>
<name>A0A3D8GTR2_9BACI</name>
<feature type="transmembrane region" description="Helical" evidence="8">
    <location>
        <begin position="152"/>
        <end position="173"/>
    </location>
</feature>
<dbReference type="OrthoDB" id="1674512at2"/>
<reference evidence="10 11" key="1">
    <citation type="submission" date="2018-07" db="EMBL/GenBank/DDBJ databases">
        <title>Bacillus sp. YLB-04 draft genome sequence.</title>
        <authorList>
            <person name="Yu L."/>
            <person name="Tang X."/>
        </authorList>
    </citation>
    <scope>NUCLEOTIDE SEQUENCE [LARGE SCALE GENOMIC DNA]</scope>
    <source>
        <strain evidence="10 11">YLB-04</strain>
    </source>
</reference>
<dbReference type="GO" id="GO:0000160">
    <property type="term" value="P:phosphorelay signal transduction system"/>
    <property type="evidence" value="ECO:0007669"/>
    <property type="project" value="UniProtKB-KW"/>
</dbReference>
<feature type="transmembrane region" description="Helical" evidence="8">
    <location>
        <begin position="9"/>
        <end position="27"/>
    </location>
</feature>
<gene>
    <name evidence="10" type="ORF">DRW41_07845</name>
</gene>
<keyword evidence="8" id="KW-1133">Transmembrane helix</keyword>
<dbReference type="Proteomes" id="UP000257144">
    <property type="component" value="Unassembled WGS sequence"/>
</dbReference>
<keyword evidence="4" id="KW-0547">Nucleotide-binding</keyword>
<accession>A0A3D8GTR2</accession>
<evidence type="ECO:0000256" key="7">
    <source>
        <dbReference type="ARBA" id="ARBA00023012"/>
    </source>
</evidence>
<organism evidence="10 11">
    <name type="scientific">Neobacillus piezotolerans</name>
    <dbReference type="NCBI Taxonomy" id="2259171"/>
    <lineage>
        <taxon>Bacteria</taxon>
        <taxon>Bacillati</taxon>
        <taxon>Bacillota</taxon>
        <taxon>Bacilli</taxon>
        <taxon>Bacillales</taxon>
        <taxon>Bacillaceae</taxon>
        <taxon>Neobacillus</taxon>
    </lineage>
</organism>
<dbReference type="InterPro" id="IPR005467">
    <property type="entry name" value="His_kinase_dom"/>
</dbReference>
<feature type="transmembrane region" description="Helical" evidence="8">
    <location>
        <begin position="88"/>
        <end position="106"/>
    </location>
</feature>
<proteinExistence type="predicted"/>
<dbReference type="PANTHER" id="PTHR43065">
    <property type="entry name" value="SENSOR HISTIDINE KINASE"/>
    <property type="match status" value="1"/>
</dbReference>
<keyword evidence="8" id="KW-0812">Transmembrane</keyword>
<evidence type="ECO:0000256" key="2">
    <source>
        <dbReference type="ARBA" id="ARBA00012438"/>
    </source>
</evidence>
<dbReference type="GO" id="GO:0004673">
    <property type="term" value="F:protein histidine kinase activity"/>
    <property type="evidence" value="ECO:0007669"/>
    <property type="project" value="UniProtKB-EC"/>
</dbReference>
<protein>
    <recommendedName>
        <fullName evidence="2">histidine kinase</fullName>
        <ecNumber evidence="2">2.7.13.3</ecNumber>
    </recommendedName>
</protein>
<dbReference type="InterPro" id="IPR003594">
    <property type="entry name" value="HATPase_dom"/>
</dbReference>
<dbReference type="SMART" id="SM00387">
    <property type="entry name" value="HATPase_c"/>
    <property type="match status" value="1"/>
</dbReference>
<keyword evidence="8" id="KW-0472">Membrane</keyword>
<evidence type="ECO:0000259" key="9">
    <source>
        <dbReference type="PROSITE" id="PS50109"/>
    </source>
</evidence>
<dbReference type="InterPro" id="IPR004358">
    <property type="entry name" value="Sig_transdc_His_kin-like_C"/>
</dbReference>
<feature type="domain" description="Histidine kinase" evidence="9">
    <location>
        <begin position="313"/>
        <end position="422"/>
    </location>
</feature>
<keyword evidence="3" id="KW-0808">Transferase</keyword>
<keyword evidence="7" id="KW-0902">Two-component regulatory system</keyword>
<dbReference type="GO" id="GO:0005524">
    <property type="term" value="F:ATP binding"/>
    <property type="evidence" value="ECO:0007669"/>
    <property type="project" value="UniProtKB-KW"/>
</dbReference>
<evidence type="ECO:0000313" key="11">
    <source>
        <dbReference type="Proteomes" id="UP000257144"/>
    </source>
</evidence>
<keyword evidence="5 10" id="KW-0418">Kinase</keyword>
<comment type="catalytic activity">
    <reaction evidence="1">
        <text>ATP + protein L-histidine = ADP + protein N-phospho-L-histidine.</text>
        <dbReference type="EC" id="2.7.13.3"/>
    </reaction>
</comment>
<dbReference type="RefSeq" id="WP_115451403.1">
    <property type="nucleotide sequence ID" value="NZ_QNQT01000002.1"/>
</dbReference>
<keyword evidence="6" id="KW-0067">ATP-binding</keyword>
<dbReference type="EMBL" id="QNQT01000002">
    <property type="protein sequence ID" value="RDU37732.1"/>
    <property type="molecule type" value="Genomic_DNA"/>
</dbReference>
<comment type="caution">
    <text evidence="10">The sequence shown here is derived from an EMBL/GenBank/DDBJ whole genome shotgun (WGS) entry which is preliminary data.</text>
</comment>
<dbReference type="SUPFAM" id="SSF55874">
    <property type="entry name" value="ATPase domain of HSP90 chaperone/DNA topoisomerase II/histidine kinase"/>
    <property type="match status" value="1"/>
</dbReference>
<dbReference type="EC" id="2.7.13.3" evidence="2"/>
<evidence type="ECO:0000256" key="8">
    <source>
        <dbReference type="SAM" id="Phobius"/>
    </source>
</evidence>
<evidence type="ECO:0000256" key="1">
    <source>
        <dbReference type="ARBA" id="ARBA00000085"/>
    </source>
</evidence>
<dbReference type="PRINTS" id="PR00344">
    <property type="entry name" value="BCTRLSENSOR"/>
</dbReference>
<sequence length="427" mass="48178">MRKTRDKLLIYILMAIVVPIAGELKFFPFLGDLRVSLGTPSFFFILLWFRQSRPIPAGFVTGISVVAFRIGLETLEPGLFLLDDALKMHFPVFFYYFAFAILFHIFKVKKYHSNPIYIGLFGVGAEILATLAELFFRSIFSHTPLTPKSFTMIVGIAIIRSFFVLGFYNIFIIRETRLSEEQQRKRSEEILMMVSSLFVERIQLNKSMRNAEQLTAECYALYRSLKEASQESAAGRALGIAGRMHEIKKDSQRIYAGLSRLMDHENLKDFMDIKEILYVSITANRRYGEMVGKTIQYGVETEGSHPDYHAVILLSLLNNLVSNAVEAIQSTGKILVYAKKAGEQLLIEVRDTGSGISEKSKKLIFEPGFTTKFNESGLASNGIGLAFVKETVENMGGKISLIDEIGNGEYETSFQISLPVRELTKRG</sequence>
<feature type="transmembrane region" description="Helical" evidence="8">
    <location>
        <begin position="118"/>
        <end position="140"/>
    </location>
</feature>
<dbReference type="InterPro" id="IPR036890">
    <property type="entry name" value="HATPase_C_sf"/>
</dbReference>
<dbReference type="PANTHER" id="PTHR43065:SF46">
    <property type="entry name" value="C4-DICARBOXYLATE TRANSPORT SENSOR PROTEIN DCTB"/>
    <property type="match status" value="1"/>
</dbReference>
<evidence type="ECO:0000256" key="6">
    <source>
        <dbReference type="ARBA" id="ARBA00022840"/>
    </source>
</evidence>
<dbReference type="AlphaFoldDB" id="A0A3D8GTR2"/>